<dbReference type="EMBL" id="NMUH01003878">
    <property type="protein sequence ID" value="MQM07463.1"/>
    <property type="molecule type" value="Genomic_DNA"/>
</dbReference>
<evidence type="ECO:0000259" key="2">
    <source>
        <dbReference type="Pfam" id="PF23156"/>
    </source>
</evidence>
<name>A0A843W8M5_COLES</name>
<comment type="caution">
    <text evidence="3">The sequence shown here is derived from an EMBL/GenBank/DDBJ whole genome shotgun (WGS) entry which is preliminary data.</text>
</comment>
<dbReference type="OrthoDB" id="651546at2759"/>
<feature type="region of interest" description="Disordered" evidence="1">
    <location>
        <begin position="1"/>
        <end position="76"/>
    </location>
</feature>
<feature type="compositionally biased region" description="Basic and acidic residues" evidence="1">
    <location>
        <begin position="176"/>
        <end position="192"/>
    </location>
</feature>
<feature type="domain" description="DUF7054" evidence="2">
    <location>
        <begin position="79"/>
        <end position="162"/>
    </location>
</feature>
<proteinExistence type="predicted"/>
<keyword evidence="4" id="KW-1185">Reference proteome</keyword>
<evidence type="ECO:0000313" key="4">
    <source>
        <dbReference type="Proteomes" id="UP000652761"/>
    </source>
</evidence>
<dbReference type="AlphaFoldDB" id="A0A843W8M5"/>
<dbReference type="InterPro" id="IPR040358">
    <property type="entry name" value="At4g22758-like"/>
</dbReference>
<accession>A0A843W8M5</accession>
<feature type="compositionally biased region" description="Low complexity" evidence="1">
    <location>
        <begin position="166"/>
        <end position="175"/>
    </location>
</feature>
<dbReference type="Pfam" id="PF23156">
    <property type="entry name" value="DUF7054"/>
    <property type="match status" value="1"/>
</dbReference>
<sequence length="213" mass="22768">MPTNKDSPRSRGSGAGVRKLAPEKSASFHGRLPTEHRTLRRPKTQPDLLADSGRRTPGKETPPWETGAASGGSPAQRVPTKVLVNVTVQRSLGAVQVVASTDWTVGELVAAVLQQYMKEGRRPPLPSSDPSAYALHYSQFSLECLEAEERLIGLGSRNFFLCPKPAASSSGSAPPAREKACSKEAAKSEMKASSKGGGSGVVLPWLRFMDFLL</sequence>
<feature type="region of interest" description="Disordered" evidence="1">
    <location>
        <begin position="166"/>
        <end position="198"/>
    </location>
</feature>
<dbReference type="Proteomes" id="UP000652761">
    <property type="component" value="Unassembled WGS sequence"/>
</dbReference>
<protein>
    <recommendedName>
        <fullName evidence="2">DUF7054 domain-containing protein</fullName>
    </recommendedName>
</protein>
<dbReference type="PANTHER" id="PTHR33270">
    <property type="entry name" value="BNAC05G50380D PROTEIN"/>
    <property type="match status" value="1"/>
</dbReference>
<reference evidence="3" key="1">
    <citation type="submission" date="2017-07" db="EMBL/GenBank/DDBJ databases">
        <title>Taro Niue Genome Assembly and Annotation.</title>
        <authorList>
            <person name="Atibalentja N."/>
            <person name="Keating K."/>
            <person name="Fields C.J."/>
        </authorList>
    </citation>
    <scope>NUCLEOTIDE SEQUENCE</scope>
    <source>
        <strain evidence="3">Niue_2</strain>
        <tissue evidence="3">Leaf</tissue>
    </source>
</reference>
<evidence type="ECO:0000256" key="1">
    <source>
        <dbReference type="SAM" id="MobiDB-lite"/>
    </source>
</evidence>
<dbReference type="PANTHER" id="PTHR33270:SF24">
    <property type="entry name" value="EXPRESSED PROTEIN"/>
    <property type="match status" value="1"/>
</dbReference>
<gene>
    <name evidence="3" type="ORF">Taro_040302</name>
</gene>
<dbReference type="InterPro" id="IPR055482">
    <property type="entry name" value="DUF7054"/>
</dbReference>
<evidence type="ECO:0000313" key="3">
    <source>
        <dbReference type="EMBL" id="MQM07463.1"/>
    </source>
</evidence>
<organism evidence="3 4">
    <name type="scientific">Colocasia esculenta</name>
    <name type="common">Wild taro</name>
    <name type="synonym">Arum esculentum</name>
    <dbReference type="NCBI Taxonomy" id="4460"/>
    <lineage>
        <taxon>Eukaryota</taxon>
        <taxon>Viridiplantae</taxon>
        <taxon>Streptophyta</taxon>
        <taxon>Embryophyta</taxon>
        <taxon>Tracheophyta</taxon>
        <taxon>Spermatophyta</taxon>
        <taxon>Magnoliopsida</taxon>
        <taxon>Liliopsida</taxon>
        <taxon>Araceae</taxon>
        <taxon>Aroideae</taxon>
        <taxon>Colocasieae</taxon>
        <taxon>Colocasia</taxon>
    </lineage>
</organism>